<gene>
    <name evidence="1" type="ORF">GUJ93_ZPchr0013g35910</name>
</gene>
<accession>A0A8J5WUF4</accession>
<name>A0A8J5WUF4_ZIZPA</name>
<dbReference type="AlphaFoldDB" id="A0A8J5WUF4"/>
<protein>
    <submittedName>
        <fullName evidence="1">Uncharacterized protein</fullName>
    </submittedName>
</protein>
<evidence type="ECO:0000313" key="1">
    <source>
        <dbReference type="EMBL" id="KAG8097283.1"/>
    </source>
</evidence>
<dbReference type="EMBL" id="JAAALK010000079">
    <property type="protein sequence ID" value="KAG8097283.1"/>
    <property type="molecule type" value="Genomic_DNA"/>
</dbReference>
<reference evidence="1" key="1">
    <citation type="journal article" date="2021" name="bioRxiv">
        <title>Whole Genome Assembly and Annotation of Northern Wild Rice, Zizania palustris L., Supports a Whole Genome Duplication in the Zizania Genus.</title>
        <authorList>
            <person name="Haas M."/>
            <person name="Kono T."/>
            <person name="Macchietto M."/>
            <person name="Millas R."/>
            <person name="McGilp L."/>
            <person name="Shao M."/>
            <person name="Duquette J."/>
            <person name="Hirsch C.N."/>
            <person name="Kimball J."/>
        </authorList>
    </citation>
    <scope>NUCLEOTIDE SEQUENCE</scope>
    <source>
        <tissue evidence="1">Fresh leaf tissue</tissue>
    </source>
</reference>
<organism evidence="1 2">
    <name type="scientific">Zizania palustris</name>
    <name type="common">Northern wild rice</name>
    <dbReference type="NCBI Taxonomy" id="103762"/>
    <lineage>
        <taxon>Eukaryota</taxon>
        <taxon>Viridiplantae</taxon>
        <taxon>Streptophyta</taxon>
        <taxon>Embryophyta</taxon>
        <taxon>Tracheophyta</taxon>
        <taxon>Spermatophyta</taxon>
        <taxon>Magnoliopsida</taxon>
        <taxon>Liliopsida</taxon>
        <taxon>Poales</taxon>
        <taxon>Poaceae</taxon>
        <taxon>BOP clade</taxon>
        <taxon>Oryzoideae</taxon>
        <taxon>Oryzeae</taxon>
        <taxon>Zizaniinae</taxon>
        <taxon>Zizania</taxon>
    </lineage>
</organism>
<evidence type="ECO:0000313" key="2">
    <source>
        <dbReference type="Proteomes" id="UP000729402"/>
    </source>
</evidence>
<proteinExistence type="predicted"/>
<comment type="caution">
    <text evidence="1">The sequence shown here is derived from an EMBL/GenBank/DDBJ whole genome shotgun (WGS) entry which is preliminary data.</text>
</comment>
<sequence>MIQAIRTTLSALVASPTASSSLPMMTTTTTPTASLSAPLPVNPTSLYAALGLPPPSAPIVGNPGTTTSDDADATEALHAQDVSILNVKALVPITLDVTAANYDRLRCASCGHRIPRTRGTYRRCATAATSSPRSWKRRWRAKEREGMRGR</sequence>
<keyword evidence="2" id="KW-1185">Reference proteome</keyword>
<reference evidence="1" key="2">
    <citation type="submission" date="2021-02" db="EMBL/GenBank/DDBJ databases">
        <authorList>
            <person name="Kimball J.A."/>
            <person name="Haas M.W."/>
            <person name="Macchietto M."/>
            <person name="Kono T."/>
            <person name="Duquette J."/>
            <person name="Shao M."/>
        </authorList>
    </citation>
    <scope>NUCLEOTIDE SEQUENCE</scope>
    <source>
        <tissue evidence="1">Fresh leaf tissue</tissue>
    </source>
</reference>
<dbReference type="Proteomes" id="UP000729402">
    <property type="component" value="Unassembled WGS sequence"/>
</dbReference>